<dbReference type="EMBL" id="FZNO01000013">
    <property type="protein sequence ID" value="SNR57676.1"/>
    <property type="molecule type" value="Genomic_DNA"/>
</dbReference>
<organism evidence="2 3">
    <name type="scientific">Blastococcus mobilis</name>
    <dbReference type="NCBI Taxonomy" id="1938746"/>
    <lineage>
        <taxon>Bacteria</taxon>
        <taxon>Bacillati</taxon>
        <taxon>Actinomycetota</taxon>
        <taxon>Actinomycetes</taxon>
        <taxon>Geodermatophilales</taxon>
        <taxon>Geodermatophilaceae</taxon>
        <taxon>Blastococcus</taxon>
    </lineage>
</organism>
<keyword evidence="1" id="KW-0812">Transmembrane</keyword>
<feature type="transmembrane region" description="Helical" evidence="1">
    <location>
        <begin position="240"/>
        <end position="260"/>
    </location>
</feature>
<dbReference type="Proteomes" id="UP000198403">
    <property type="component" value="Unassembled WGS sequence"/>
</dbReference>
<keyword evidence="1" id="KW-0472">Membrane</keyword>
<feature type="transmembrane region" description="Helical" evidence="1">
    <location>
        <begin position="45"/>
        <end position="65"/>
    </location>
</feature>
<name>A0A238XF91_9ACTN</name>
<feature type="transmembrane region" description="Helical" evidence="1">
    <location>
        <begin position="123"/>
        <end position="145"/>
    </location>
</feature>
<sequence length="299" mass="29772">MGAVPAIARVAGALLVLAALAGAAAAFPVYLVVGGQELRSADGFGSALVALLVPAIHLVVGGVLLRGVVPKFGLAYAGVAGTLALGHLMIEIYRGRTSTARPGVEILAGERVLTSGIEAGPGWVLGVIALGLTVLAGAVAIAAWGRTVMEDGGRLDPLRSGLAGAAILLGVTTVLSLALPAVDVPDQLVTDPATGLEMVVTQEGPQALLERPGLALMGGLLLAGAIVLCSVIAPSLRPRLAAVGGLLAVTVAVLATALTAVRDAAASDELEWTLPGAGLLATGVGYALLTILAWRLRRA</sequence>
<keyword evidence="3" id="KW-1185">Reference proteome</keyword>
<proteinExistence type="predicted"/>
<keyword evidence="1" id="KW-1133">Transmembrane helix</keyword>
<dbReference type="OrthoDB" id="5193757at2"/>
<evidence type="ECO:0000256" key="1">
    <source>
        <dbReference type="SAM" id="Phobius"/>
    </source>
</evidence>
<feature type="transmembrane region" description="Helical" evidence="1">
    <location>
        <begin position="157"/>
        <end position="179"/>
    </location>
</feature>
<feature type="transmembrane region" description="Helical" evidence="1">
    <location>
        <begin position="214"/>
        <end position="233"/>
    </location>
</feature>
<dbReference type="AlphaFoldDB" id="A0A238XF91"/>
<feature type="transmembrane region" description="Helical" evidence="1">
    <location>
        <begin position="272"/>
        <end position="294"/>
    </location>
</feature>
<evidence type="ECO:0000313" key="3">
    <source>
        <dbReference type="Proteomes" id="UP000198403"/>
    </source>
</evidence>
<gene>
    <name evidence="2" type="ORF">SAMN06272737_11386</name>
</gene>
<protein>
    <submittedName>
        <fullName evidence="2">Uncharacterized protein</fullName>
    </submittedName>
</protein>
<evidence type="ECO:0000313" key="2">
    <source>
        <dbReference type="EMBL" id="SNR57676.1"/>
    </source>
</evidence>
<reference evidence="2 3" key="1">
    <citation type="submission" date="2017-06" db="EMBL/GenBank/DDBJ databases">
        <authorList>
            <person name="Kim H.J."/>
            <person name="Triplett B.A."/>
        </authorList>
    </citation>
    <scope>NUCLEOTIDE SEQUENCE [LARGE SCALE GENOMIC DNA]</scope>
    <source>
        <strain evidence="2 3">DSM 44272</strain>
    </source>
</reference>
<accession>A0A238XF91</accession>
<feature type="transmembrane region" description="Helical" evidence="1">
    <location>
        <begin position="72"/>
        <end position="90"/>
    </location>
</feature>